<accession>F8A894</accession>
<evidence type="ECO:0000259" key="2">
    <source>
        <dbReference type="Pfam" id="PF26390"/>
    </source>
</evidence>
<dbReference type="EMBL" id="CP002683">
    <property type="protein sequence ID" value="AEH44553.1"/>
    <property type="molecule type" value="Genomic_DNA"/>
</dbReference>
<evidence type="ECO:0000313" key="4">
    <source>
        <dbReference type="Proteomes" id="UP000006793"/>
    </source>
</evidence>
<dbReference type="PaxDb" id="667014-Thein_0673"/>
<organism evidence="3 4">
    <name type="scientific">Thermodesulfatator indicus (strain DSM 15286 / JCM 11887 / CIR29812)</name>
    <dbReference type="NCBI Taxonomy" id="667014"/>
    <lineage>
        <taxon>Bacteria</taxon>
        <taxon>Pseudomonadati</taxon>
        <taxon>Thermodesulfobacteriota</taxon>
        <taxon>Thermodesulfobacteria</taxon>
        <taxon>Thermodesulfobacteriales</taxon>
        <taxon>Thermodesulfatatoraceae</taxon>
        <taxon>Thermodesulfatator</taxon>
    </lineage>
</organism>
<reference evidence="3 4" key="2">
    <citation type="journal article" date="2012" name="Stand. Genomic Sci.">
        <title>Complete genome sequence of the thermophilic sulfate-reducing ocean bacterium Thermodesulfatator indicus type strain (CIR29812(T)).</title>
        <authorList>
            <person name="Anderson I."/>
            <person name="Saunders E."/>
            <person name="Lapidus A."/>
            <person name="Nolan M."/>
            <person name="Lucas S."/>
            <person name="Tice H."/>
            <person name="Del Rio T.G."/>
            <person name="Cheng J.F."/>
            <person name="Han C."/>
            <person name="Tapia R."/>
            <person name="Goodwin L.A."/>
            <person name="Pitluck S."/>
            <person name="Liolios K."/>
            <person name="Mavromatis K."/>
            <person name="Pagani I."/>
            <person name="Ivanova N."/>
            <person name="Mikhailova N."/>
            <person name="Pati A."/>
            <person name="Chen A."/>
            <person name="Palaniappan K."/>
            <person name="Land M."/>
            <person name="Hauser L."/>
            <person name="Jeffries C.D."/>
            <person name="Chang Y.J."/>
            <person name="Brambilla E.M."/>
            <person name="Rohde M."/>
            <person name="Spring S."/>
            <person name="Goker M."/>
            <person name="Detter J.C."/>
            <person name="Woyke T."/>
            <person name="Bristow J."/>
            <person name="Eisen J.A."/>
            <person name="Markowitz V."/>
            <person name="Hugenholtz P."/>
            <person name="Kyrpides N.C."/>
            <person name="Klenk H.P."/>
        </authorList>
    </citation>
    <scope>NUCLEOTIDE SEQUENCE [LARGE SCALE GENOMIC DNA]</scope>
    <source>
        <strain evidence="4">DSM 15286 / JCM 11887 / CIR29812</strain>
    </source>
</reference>
<dbReference type="Proteomes" id="UP000006793">
    <property type="component" value="Chromosome"/>
</dbReference>
<dbReference type="STRING" id="667014.Thein_0673"/>
<name>F8A894_THEID</name>
<reference evidence="4" key="1">
    <citation type="submission" date="2011-04" db="EMBL/GenBank/DDBJ databases">
        <title>The complete genome of Thermodesulfatator indicus DSM 15286.</title>
        <authorList>
            <person name="Lucas S."/>
            <person name="Copeland A."/>
            <person name="Lapidus A."/>
            <person name="Bruce D."/>
            <person name="Goodwin L."/>
            <person name="Pitluck S."/>
            <person name="Peters L."/>
            <person name="Kyrpides N."/>
            <person name="Mavromatis K."/>
            <person name="Pagani I."/>
            <person name="Ivanova N."/>
            <person name="Saunders L."/>
            <person name="Detter J.C."/>
            <person name="Tapia R."/>
            <person name="Han C."/>
            <person name="Land M."/>
            <person name="Hauser L."/>
            <person name="Markowitz V."/>
            <person name="Cheng J.-F."/>
            <person name="Hugenholtz P."/>
            <person name="Woyke T."/>
            <person name="Wu D."/>
            <person name="Spring S."/>
            <person name="Schroeder M."/>
            <person name="Brambilla E."/>
            <person name="Klenk H.-P."/>
            <person name="Eisen J.A."/>
        </authorList>
    </citation>
    <scope>NUCLEOTIDE SEQUENCE [LARGE SCALE GENOMIC DNA]</scope>
    <source>
        <strain evidence="4">DSM 15286 / JCM 11887 / CIR29812</strain>
    </source>
</reference>
<dbReference type="RefSeq" id="WP_013907298.1">
    <property type="nucleotide sequence ID" value="NC_015681.1"/>
</dbReference>
<evidence type="ECO:0000313" key="3">
    <source>
        <dbReference type="EMBL" id="AEH44553.1"/>
    </source>
</evidence>
<dbReference type="KEGG" id="tid:Thein_0673"/>
<keyword evidence="4" id="KW-1185">Reference proteome</keyword>
<feature type="chain" id="PRO_5003367595" description="Magnetosome protein MamS/MamX domain-containing protein" evidence="1">
    <location>
        <begin position="22"/>
        <end position="117"/>
    </location>
</feature>
<sequence>MMYSLAIVILLSSIIGNPVFAQNPCDGLPQVIITGEVVAVKHPIALVRDSYGNIYHVRLGPYWFWKKQGFYLKVGEHVRIVAIQKGLLLFPIVISSQDFGVFRIRNECGEPLWRTER</sequence>
<feature type="signal peptide" evidence="1">
    <location>
        <begin position="1"/>
        <end position="21"/>
    </location>
</feature>
<dbReference type="InParanoid" id="F8A894"/>
<protein>
    <recommendedName>
        <fullName evidence="2">Magnetosome protein MamS/MamX domain-containing protein</fullName>
    </recommendedName>
</protein>
<dbReference type="InterPro" id="IPR058837">
    <property type="entry name" value="MamS_MamX_dom"/>
</dbReference>
<gene>
    <name evidence="3" type="ordered locus">Thein_0673</name>
</gene>
<evidence type="ECO:0000256" key="1">
    <source>
        <dbReference type="SAM" id="SignalP"/>
    </source>
</evidence>
<dbReference type="OrthoDB" id="5397952at2"/>
<dbReference type="AlphaFoldDB" id="F8A894"/>
<proteinExistence type="predicted"/>
<feature type="domain" description="Magnetosome protein MamS/MamX" evidence="2">
    <location>
        <begin position="46"/>
        <end position="84"/>
    </location>
</feature>
<dbReference type="eggNOG" id="ENOG5032GUK">
    <property type="taxonomic scope" value="Bacteria"/>
</dbReference>
<keyword evidence="1" id="KW-0732">Signal</keyword>
<dbReference type="Pfam" id="PF26390">
    <property type="entry name" value="MamS_MamX"/>
    <property type="match status" value="1"/>
</dbReference>
<dbReference type="HOGENOM" id="CLU_2083755_0_0_0"/>